<comment type="caution">
    <text evidence="3">The sequence shown here is derived from an EMBL/GenBank/DDBJ whole genome shotgun (WGS) entry which is preliminary data.</text>
</comment>
<dbReference type="Pfam" id="PF13349">
    <property type="entry name" value="DUF4097"/>
    <property type="match status" value="1"/>
</dbReference>
<name>A0ABW1D5M3_9ACTN</name>
<sequence>MKMQRMAMIAGPLGLVAVLAGCGTTGSLDEDAVSYDVTDEVAALHVEADSGTVDVVESDRRGIRVTERLNWRKDKPKTSHKVQGDTLELTFTCPNTWGWGAIGTSCDVSYQVEVPRGLRVKVGSDSGNLTLKNLSGELEATTDSGAIQASELTGKQVVTKTDSGDMNLAFAGQPDQVTTTTDSGKTVIQVPQGPYNIVTKTDSGNQDIKAASVPSAQRTIKLSSDSGDMEVMTP</sequence>
<organism evidence="3 4">
    <name type="scientific">Nonomuraea insulae</name>
    <dbReference type="NCBI Taxonomy" id="1616787"/>
    <lineage>
        <taxon>Bacteria</taxon>
        <taxon>Bacillati</taxon>
        <taxon>Actinomycetota</taxon>
        <taxon>Actinomycetes</taxon>
        <taxon>Streptosporangiales</taxon>
        <taxon>Streptosporangiaceae</taxon>
        <taxon>Nonomuraea</taxon>
    </lineage>
</organism>
<dbReference type="Proteomes" id="UP001596058">
    <property type="component" value="Unassembled WGS sequence"/>
</dbReference>
<gene>
    <name evidence="3" type="ORF">ACFPZ3_53855</name>
</gene>
<dbReference type="RefSeq" id="WP_379522227.1">
    <property type="nucleotide sequence ID" value="NZ_JBHSPA010000085.1"/>
</dbReference>
<dbReference type="Gene3D" id="2.160.20.120">
    <property type="match status" value="1"/>
</dbReference>
<feature type="chain" id="PRO_5047382580" evidence="1">
    <location>
        <begin position="23"/>
        <end position="234"/>
    </location>
</feature>
<evidence type="ECO:0000259" key="2">
    <source>
        <dbReference type="Pfam" id="PF13349"/>
    </source>
</evidence>
<dbReference type="PROSITE" id="PS51257">
    <property type="entry name" value="PROKAR_LIPOPROTEIN"/>
    <property type="match status" value="1"/>
</dbReference>
<feature type="domain" description="DUF4097" evidence="2">
    <location>
        <begin position="43"/>
        <end position="168"/>
    </location>
</feature>
<dbReference type="EMBL" id="JBHSPA010000085">
    <property type="protein sequence ID" value="MFC5832792.1"/>
    <property type="molecule type" value="Genomic_DNA"/>
</dbReference>
<keyword evidence="4" id="KW-1185">Reference proteome</keyword>
<evidence type="ECO:0000313" key="4">
    <source>
        <dbReference type="Proteomes" id="UP001596058"/>
    </source>
</evidence>
<accession>A0ABW1D5M3</accession>
<evidence type="ECO:0000313" key="3">
    <source>
        <dbReference type="EMBL" id="MFC5832792.1"/>
    </source>
</evidence>
<keyword evidence="1" id="KW-0732">Signal</keyword>
<reference evidence="4" key="1">
    <citation type="journal article" date="2019" name="Int. J. Syst. Evol. Microbiol.">
        <title>The Global Catalogue of Microorganisms (GCM) 10K type strain sequencing project: providing services to taxonomists for standard genome sequencing and annotation.</title>
        <authorList>
            <consortium name="The Broad Institute Genomics Platform"/>
            <consortium name="The Broad Institute Genome Sequencing Center for Infectious Disease"/>
            <person name="Wu L."/>
            <person name="Ma J."/>
        </authorList>
    </citation>
    <scope>NUCLEOTIDE SEQUENCE [LARGE SCALE GENOMIC DNA]</scope>
    <source>
        <strain evidence="4">CCUG 53903</strain>
    </source>
</reference>
<dbReference type="InterPro" id="IPR025164">
    <property type="entry name" value="Toastrack_DUF4097"/>
</dbReference>
<proteinExistence type="predicted"/>
<feature type="signal peptide" evidence="1">
    <location>
        <begin position="1"/>
        <end position="22"/>
    </location>
</feature>
<evidence type="ECO:0000256" key="1">
    <source>
        <dbReference type="SAM" id="SignalP"/>
    </source>
</evidence>
<protein>
    <submittedName>
        <fullName evidence="3">DUF4097 family beta strand repeat-containing protein</fullName>
    </submittedName>
</protein>